<feature type="region of interest" description="Disordered" evidence="1">
    <location>
        <begin position="122"/>
        <end position="149"/>
    </location>
</feature>
<comment type="caution">
    <text evidence="2">The sequence shown here is derived from an EMBL/GenBank/DDBJ whole genome shotgun (WGS) entry which is preliminary data.</text>
</comment>
<dbReference type="AlphaFoldDB" id="A0A699YPU7"/>
<feature type="region of interest" description="Disordered" evidence="1">
    <location>
        <begin position="197"/>
        <end position="242"/>
    </location>
</feature>
<reference evidence="2 3" key="1">
    <citation type="submission" date="2020-02" db="EMBL/GenBank/DDBJ databases">
        <title>Draft genome sequence of Haematococcus lacustris strain NIES-144.</title>
        <authorList>
            <person name="Morimoto D."/>
            <person name="Nakagawa S."/>
            <person name="Yoshida T."/>
            <person name="Sawayama S."/>
        </authorList>
    </citation>
    <scope>NUCLEOTIDE SEQUENCE [LARGE SCALE GENOMIC DNA]</scope>
    <source>
        <strain evidence="2 3">NIES-144</strain>
    </source>
</reference>
<feature type="compositionally biased region" description="Pro residues" evidence="1">
    <location>
        <begin position="206"/>
        <end position="215"/>
    </location>
</feature>
<dbReference type="EMBL" id="BLLF01000182">
    <property type="protein sequence ID" value="GFH08754.1"/>
    <property type="molecule type" value="Genomic_DNA"/>
</dbReference>
<keyword evidence="3" id="KW-1185">Reference proteome</keyword>
<proteinExistence type="predicted"/>
<evidence type="ECO:0000256" key="1">
    <source>
        <dbReference type="SAM" id="MobiDB-lite"/>
    </source>
</evidence>
<sequence length="459" mass="48690">MFIYRDGNSAPPQYNAGSSRHFFSGPSLYWRLQHDKLQGQACSKSVYKFDWHYLRWRQSRLTATAIVGHMEAGSNVAWVQRSAARQLFTSNGALGVCQPTAKAGTLPQCWAYAGQPLPKPGPPVAVPNQAVFSDQGPATPPSQSRPFSTQSPAHLCNHNVYQMPSQDAALKLMAKVPAIFWTSHVPAPPAIRPAVEAPTRPQQVHAPPPRQPLAPPQDVDITPCSRRQQSPPPTPAMRQPSLTLQLPTAPCTAPATPKLRPATNTNPSPCSTQLCPSHHQSCSSTPLPAALCGSLAALCLSPPYLANNEQASEPSTPSLDACQSQRSEDAKLPFSSPTSLPEPVTASWPPAAGCARLPTCVLLESEARGRRSHSGSSSGMPGMALLHAFEGELTPCTMLTPAASCVASLPGSHSTPGSEWAFKRSAAEVGECVDVSGWWAEAGSHVKLNTPATPSSPSP</sequence>
<organism evidence="2 3">
    <name type="scientific">Haematococcus lacustris</name>
    <name type="common">Green alga</name>
    <name type="synonym">Haematococcus pluvialis</name>
    <dbReference type="NCBI Taxonomy" id="44745"/>
    <lineage>
        <taxon>Eukaryota</taxon>
        <taxon>Viridiplantae</taxon>
        <taxon>Chlorophyta</taxon>
        <taxon>core chlorophytes</taxon>
        <taxon>Chlorophyceae</taxon>
        <taxon>CS clade</taxon>
        <taxon>Chlamydomonadales</taxon>
        <taxon>Haematococcaceae</taxon>
        <taxon>Haematococcus</taxon>
    </lineage>
</organism>
<evidence type="ECO:0000313" key="2">
    <source>
        <dbReference type="EMBL" id="GFH08754.1"/>
    </source>
</evidence>
<name>A0A699YPU7_HAELA</name>
<gene>
    <name evidence="2" type="ORF">HaLaN_03772</name>
</gene>
<feature type="region of interest" description="Disordered" evidence="1">
    <location>
        <begin position="308"/>
        <end position="344"/>
    </location>
</feature>
<feature type="compositionally biased region" description="Polar residues" evidence="1">
    <location>
        <begin position="308"/>
        <end position="325"/>
    </location>
</feature>
<accession>A0A699YPU7</accession>
<dbReference type="Proteomes" id="UP000485058">
    <property type="component" value="Unassembled WGS sequence"/>
</dbReference>
<evidence type="ECO:0000313" key="3">
    <source>
        <dbReference type="Proteomes" id="UP000485058"/>
    </source>
</evidence>
<protein>
    <submittedName>
        <fullName evidence="2">Uncharacterized protein</fullName>
    </submittedName>
</protein>